<dbReference type="PANTHER" id="PTHR23048:SF0">
    <property type="entry name" value="CALMODULIN LIKE 3"/>
    <property type="match status" value="1"/>
</dbReference>
<dbReference type="InterPro" id="IPR002048">
    <property type="entry name" value="EF_hand_dom"/>
</dbReference>
<comment type="caution">
    <text evidence="6">The sequence shown here is derived from an EMBL/GenBank/DDBJ whole genome shotgun (WGS) entry which is preliminary data.</text>
</comment>
<dbReference type="SUPFAM" id="SSF47473">
    <property type="entry name" value="EF-hand"/>
    <property type="match status" value="1"/>
</dbReference>
<dbReference type="InterPro" id="IPR050230">
    <property type="entry name" value="CALM/Myosin/TropC-like"/>
</dbReference>
<evidence type="ECO:0000256" key="4">
    <source>
        <dbReference type="ARBA" id="ARBA00022990"/>
    </source>
</evidence>
<feature type="domain" description="EF-hand" evidence="5">
    <location>
        <begin position="67"/>
        <end position="102"/>
    </location>
</feature>
<accession>A0A2C6KZX9</accession>
<evidence type="ECO:0000256" key="1">
    <source>
        <dbReference type="ARBA" id="ARBA00020786"/>
    </source>
</evidence>
<dbReference type="InterPro" id="IPR011992">
    <property type="entry name" value="EF-hand-dom_pair"/>
</dbReference>
<protein>
    <recommendedName>
        <fullName evidence="1">Calmodulin</fullName>
    </recommendedName>
</protein>
<dbReference type="Gene3D" id="1.10.238.10">
    <property type="entry name" value="EF-hand"/>
    <property type="match status" value="1"/>
</dbReference>
<sequence length="218" mass="24862">MPRILPQQKQGELSPDRAAATSADDSVLFSQEFQPPGLAPKTALATMLGQTERPGLGGALPEQLWNKFVRDCVECFMFHDVDDDGLVPVEELPWMLRNLGQFWTEEELCALVADFRFRAISHLDVNQFIDLNAREHDQRQLDVSRVVDAFGVMDRLNNGSVPLEDLKRYVKCFRERLTEDDWQLLMKISVDVKDGYKPVALKQKAFLKMFAGSVDEFL</sequence>
<evidence type="ECO:0000313" key="6">
    <source>
        <dbReference type="EMBL" id="PHJ21266.1"/>
    </source>
</evidence>
<evidence type="ECO:0000256" key="3">
    <source>
        <dbReference type="ARBA" id="ARBA00022737"/>
    </source>
</evidence>
<dbReference type="GO" id="GO:0005509">
    <property type="term" value="F:calcium ion binding"/>
    <property type="evidence" value="ECO:0007669"/>
    <property type="project" value="InterPro"/>
</dbReference>
<dbReference type="RefSeq" id="XP_067922950.1">
    <property type="nucleotide sequence ID" value="XM_068065084.1"/>
</dbReference>
<dbReference type="AlphaFoldDB" id="A0A2C6KZX9"/>
<dbReference type="GeneID" id="94428295"/>
<dbReference type="VEuPathDB" id="ToxoDB:CSUI_004903"/>
<dbReference type="OrthoDB" id="329469at2759"/>
<evidence type="ECO:0000259" key="5">
    <source>
        <dbReference type="PROSITE" id="PS50222"/>
    </source>
</evidence>
<dbReference type="PROSITE" id="PS50222">
    <property type="entry name" value="EF_HAND_2"/>
    <property type="match status" value="1"/>
</dbReference>
<keyword evidence="2" id="KW-0479">Metal-binding</keyword>
<evidence type="ECO:0000313" key="7">
    <source>
        <dbReference type="Proteomes" id="UP000221165"/>
    </source>
</evidence>
<keyword evidence="3" id="KW-0677">Repeat</keyword>
<evidence type="ECO:0000256" key="2">
    <source>
        <dbReference type="ARBA" id="ARBA00022723"/>
    </source>
</evidence>
<keyword evidence="7" id="KW-1185">Reference proteome</keyword>
<dbReference type="GO" id="GO:0016460">
    <property type="term" value="C:myosin II complex"/>
    <property type="evidence" value="ECO:0007669"/>
    <property type="project" value="TreeGrafter"/>
</dbReference>
<proteinExistence type="predicted"/>
<keyword evidence="4" id="KW-0007">Acetylation</keyword>
<gene>
    <name evidence="6" type="ORF">CSUI_004903</name>
</gene>
<dbReference type="EMBL" id="MIGC01002345">
    <property type="protein sequence ID" value="PHJ21266.1"/>
    <property type="molecule type" value="Genomic_DNA"/>
</dbReference>
<dbReference type="PANTHER" id="PTHR23048">
    <property type="entry name" value="MYOSIN LIGHT CHAIN 1, 3"/>
    <property type="match status" value="1"/>
</dbReference>
<dbReference type="Proteomes" id="UP000221165">
    <property type="component" value="Unassembled WGS sequence"/>
</dbReference>
<reference evidence="6 7" key="1">
    <citation type="journal article" date="2017" name="Int. J. Parasitol.">
        <title>The genome of the protozoan parasite Cystoisospora suis and a reverse vaccinology approach to identify vaccine candidates.</title>
        <authorList>
            <person name="Palmieri N."/>
            <person name="Shrestha A."/>
            <person name="Ruttkowski B."/>
            <person name="Beck T."/>
            <person name="Vogl C."/>
            <person name="Tomley F."/>
            <person name="Blake D.P."/>
            <person name="Joachim A."/>
        </authorList>
    </citation>
    <scope>NUCLEOTIDE SEQUENCE [LARGE SCALE GENOMIC DNA]</scope>
    <source>
        <strain evidence="6 7">Wien I</strain>
    </source>
</reference>
<organism evidence="6 7">
    <name type="scientific">Cystoisospora suis</name>
    <dbReference type="NCBI Taxonomy" id="483139"/>
    <lineage>
        <taxon>Eukaryota</taxon>
        <taxon>Sar</taxon>
        <taxon>Alveolata</taxon>
        <taxon>Apicomplexa</taxon>
        <taxon>Conoidasida</taxon>
        <taxon>Coccidia</taxon>
        <taxon>Eucoccidiorida</taxon>
        <taxon>Eimeriorina</taxon>
        <taxon>Sarcocystidae</taxon>
        <taxon>Cystoisospora</taxon>
    </lineage>
</organism>
<name>A0A2C6KZX9_9APIC</name>